<protein>
    <submittedName>
        <fullName evidence="1">Uncharacterized protein</fullName>
    </submittedName>
</protein>
<evidence type="ECO:0000313" key="2">
    <source>
        <dbReference type="Proteomes" id="UP000266723"/>
    </source>
</evidence>
<comment type="caution">
    <text evidence="1">The sequence shown here is derived from an EMBL/GenBank/DDBJ whole genome shotgun (WGS) entry which is preliminary data.</text>
</comment>
<proteinExistence type="predicted"/>
<gene>
    <name evidence="1" type="ORF">DY000_02062469</name>
</gene>
<dbReference type="EMBL" id="QGKV02001556">
    <property type="protein sequence ID" value="KAF3518176.1"/>
    <property type="molecule type" value="Genomic_DNA"/>
</dbReference>
<organism evidence="1 2">
    <name type="scientific">Brassica cretica</name>
    <name type="common">Mustard</name>
    <dbReference type="NCBI Taxonomy" id="69181"/>
    <lineage>
        <taxon>Eukaryota</taxon>
        <taxon>Viridiplantae</taxon>
        <taxon>Streptophyta</taxon>
        <taxon>Embryophyta</taxon>
        <taxon>Tracheophyta</taxon>
        <taxon>Spermatophyta</taxon>
        <taxon>Magnoliopsida</taxon>
        <taxon>eudicotyledons</taxon>
        <taxon>Gunneridae</taxon>
        <taxon>Pentapetalae</taxon>
        <taxon>rosids</taxon>
        <taxon>malvids</taxon>
        <taxon>Brassicales</taxon>
        <taxon>Brassicaceae</taxon>
        <taxon>Brassiceae</taxon>
        <taxon>Brassica</taxon>
    </lineage>
</organism>
<reference evidence="1 2" key="1">
    <citation type="journal article" date="2020" name="BMC Genomics">
        <title>Intraspecific diversification of the crop wild relative Brassica cretica Lam. using demographic model selection.</title>
        <authorList>
            <person name="Kioukis A."/>
            <person name="Michalopoulou V.A."/>
            <person name="Briers L."/>
            <person name="Pirintsos S."/>
            <person name="Studholme D.J."/>
            <person name="Pavlidis P."/>
            <person name="Sarris P.F."/>
        </authorList>
    </citation>
    <scope>NUCLEOTIDE SEQUENCE [LARGE SCALE GENOMIC DNA]</scope>
    <source>
        <strain evidence="2">cv. PFS-1207/04</strain>
    </source>
</reference>
<name>A0ABQ7AVJ2_BRACR</name>
<evidence type="ECO:0000313" key="1">
    <source>
        <dbReference type="EMBL" id="KAF3518176.1"/>
    </source>
</evidence>
<accession>A0ABQ7AVJ2</accession>
<sequence>MRSSEDGDEIECILSHARSKRDRVTTTRSKKNHNLTTAILTTATLTIATLTTTTRKGLLSH</sequence>
<keyword evidence="2" id="KW-1185">Reference proteome</keyword>
<dbReference type="Proteomes" id="UP000266723">
    <property type="component" value="Unassembled WGS sequence"/>
</dbReference>